<protein>
    <submittedName>
        <fullName evidence="3">Uncharacterized protein LOC100366407</fullName>
    </submittedName>
</protein>
<reference evidence="3" key="1">
    <citation type="submission" date="2025-08" db="UniProtKB">
        <authorList>
            <consortium name="RefSeq"/>
        </authorList>
    </citation>
    <scope>IDENTIFICATION</scope>
    <source>
        <tissue evidence="3">Testes</tissue>
    </source>
</reference>
<dbReference type="PANTHER" id="PTHR47533:SF4">
    <property type="entry name" value="AB HYDROLASE-1 DOMAIN-CONTAINING PROTEIN"/>
    <property type="match status" value="1"/>
</dbReference>
<organism evidence="2 3">
    <name type="scientific">Saccoglossus kowalevskii</name>
    <name type="common">Acorn worm</name>
    <dbReference type="NCBI Taxonomy" id="10224"/>
    <lineage>
        <taxon>Eukaryota</taxon>
        <taxon>Metazoa</taxon>
        <taxon>Hemichordata</taxon>
        <taxon>Enteropneusta</taxon>
        <taxon>Harrimaniidae</taxon>
        <taxon>Saccoglossus</taxon>
    </lineage>
</organism>
<accession>A0ABM0ME55</accession>
<feature type="domain" description="AB hydrolase-1" evidence="1">
    <location>
        <begin position="44"/>
        <end position="148"/>
    </location>
</feature>
<dbReference type="InterPro" id="IPR000073">
    <property type="entry name" value="AB_hydrolase_1"/>
</dbReference>
<name>A0ABM0ME55_SACKO</name>
<dbReference type="PANTHER" id="PTHR47533">
    <property type="entry name" value="PROTEIN CBG21859"/>
    <property type="match status" value="1"/>
</dbReference>
<gene>
    <name evidence="3" type="primary">LOC100366407</name>
</gene>
<keyword evidence="2" id="KW-1185">Reference proteome</keyword>
<dbReference type="InterPro" id="IPR029058">
    <property type="entry name" value="AB_hydrolase_fold"/>
</dbReference>
<dbReference type="RefSeq" id="XP_006818296.1">
    <property type="nucleotide sequence ID" value="XM_006818233.1"/>
</dbReference>
<sequence>MAASRSSRYSGSDSTSEFLMQVELSVLDTTIVMVFADMGPPDGPVIICIHGSPATYRAYHTMFQPLTEAGMRLVIPNFPGMGYTNVDDKENFNFSPQHKAEVVKALIQKLKLERVEMIIGHSMGGHLAALVAATDNNNIIKSVCFLAGPGVTPHYYPFNST</sequence>
<dbReference type="Gene3D" id="3.40.50.1820">
    <property type="entry name" value="alpha/beta hydrolase"/>
    <property type="match status" value="1"/>
</dbReference>
<evidence type="ECO:0000313" key="2">
    <source>
        <dbReference type="Proteomes" id="UP000694865"/>
    </source>
</evidence>
<proteinExistence type="predicted"/>
<dbReference type="GeneID" id="100366407"/>
<dbReference type="Pfam" id="PF00561">
    <property type="entry name" value="Abhydrolase_1"/>
    <property type="match status" value="1"/>
</dbReference>
<dbReference type="Proteomes" id="UP000694865">
    <property type="component" value="Unplaced"/>
</dbReference>
<dbReference type="SUPFAM" id="SSF53474">
    <property type="entry name" value="alpha/beta-Hydrolases"/>
    <property type="match status" value="1"/>
</dbReference>
<evidence type="ECO:0000259" key="1">
    <source>
        <dbReference type="Pfam" id="PF00561"/>
    </source>
</evidence>
<evidence type="ECO:0000313" key="3">
    <source>
        <dbReference type="RefSeq" id="XP_006818296.1"/>
    </source>
</evidence>